<dbReference type="AlphaFoldDB" id="A0A1L0DGS2"/>
<feature type="transmembrane region" description="Helical" evidence="2">
    <location>
        <begin position="136"/>
        <end position="162"/>
    </location>
</feature>
<accession>A0A1L0DGS2</accession>
<organism evidence="3 4">
    <name type="scientific">Sungouiella intermedia</name>
    <dbReference type="NCBI Taxonomy" id="45354"/>
    <lineage>
        <taxon>Eukaryota</taxon>
        <taxon>Fungi</taxon>
        <taxon>Dikarya</taxon>
        <taxon>Ascomycota</taxon>
        <taxon>Saccharomycotina</taxon>
        <taxon>Pichiomycetes</taxon>
        <taxon>Metschnikowiaceae</taxon>
        <taxon>Sungouiella</taxon>
    </lineage>
</organism>
<feature type="region of interest" description="Disordered" evidence="1">
    <location>
        <begin position="1"/>
        <end position="27"/>
    </location>
</feature>
<sequence>MVDEELENLMPSESEGPKSSPQPTFSSPDQRIEVKFLIKSWLTVHEYFVEFRLPSSTTLVDVLKIANRQLANDLSDPAGIFNWNFARGQKWVNCNVIFIKPRVLAGDLNQTIGELENDQQLCFSNSVDCYQVLDRYGWVVFFQIVGASFFVLFLIFLFAAIVDKPIWELSSELGVAPAIL</sequence>
<feature type="compositionally biased region" description="Polar residues" evidence="1">
    <location>
        <begin position="17"/>
        <end position="27"/>
    </location>
</feature>
<keyword evidence="4" id="KW-1185">Reference proteome</keyword>
<evidence type="ECO:0000313" key="3">
    <source>
        <dbReference type="EMBL" id="SGZ55716.1"/>
    </source>
</evidence>
<name>A0A1L0DGS2_9ASCO</name>
<dbReference type="EMBL" id="LT635760">
    <property type="protein sequence ID" value="SGZ55716.1"/>
    <property type="molecule type" value="Genomic_DNA"/>
</dbReference>
<keyword evidence="2" id="KW-0812">Transmembrane</keyword>
<evidence type="ECO:0000256" key="1">
    <source>
        <dbReference type="SAM" id="MobiDB-lite"/>
    </source>
</evidence>
<gene>
    <name evidence="3" type="ORF">SAMEA4029010_CIC11G00000002145</name>
</gene>
<keyword evidence="2" id="KW-0472">Membrane</keyword>
<proteinExistence type="predicted"/>
<evidence type="ECO:0000313" key="4">
    <source>
        <dbReference type="Proteomes" id="UP000182334"/>
    </source>
</evidence>
<protein>
    <submittedName>
        <fullName evidence="3">CIC11C00000002145</fullName>
    </submittedName>
</protein>
<evidence type="ECO:0000256" key="2">
    <source>
        <dbReference type="SAM" id="Phobius"/>
    </source>
</evidence>
<keyword evidence="2" id="KW-1133">Transmembrane helix</keyword>
<dbReference type="Proteomes" id="UP000182334">
    <property type="component" value="Chromosome V"/>
</dbReference>
<reference evidence="3 4" key="1">
    <citation type="submission" date="2016-10" db="EMBL/GenBank/DDBJ databases">
        <authorList>
            <person name="de Groot N.N."/>
        </authorList>
    </citation>
    <scope>NUCLEOTIDE SEQUENCE [LARGE SCALE GENOMIC DNA]</scope>
    <source>
        <strain evidence="3 4">CBS 141442</strain>
    </source>
</reference>